<keyword evidence="1 3" id="KW-0479">Metal-binding</keyword>
<dbReference type="OMA" id="NAPLYRV"/>
<keyword evidence="2 3" id="KW-0408">Iron</keyword>
<gene>
    <name evidence="5" type="ORF">HHK36_006765</name>
</gene>
<dbReference type="SUPFAM" id="SSF51197">
    <property type="entry name" value="Clavaminate synthase-like"/>
    <property type="match status" value="1"/>
</dbReference>
<comment type="caution">
    <text evidence="5">The sequence shown here is derived from an EMBL/GenBank/DDBJ whole genome shotgun (WGS) entry which is preliminary data.</text>
</comment>
<evidence type="ECO:0000313" key="5">
    <source>
        <dbReference type="EMBL" id="KAF8407632.1"/>
    </source>
</evidence>
<dbReference type="OrthoDB" id="288590at2759"/>
<dbReference type="InterPro" id="IPR027443">
    <property type="entry name" value="IPNS-like_sf"/>
</dbReference>
<evidence type="ECO:0000256" key="1">
    <source>
        <dbReference type="ARBA" id="ARBA00022723"/>
    </source>
</evidence>
<dbReference type="Pfam" id="PF14226">
    <property type="entry name" value="DIOX_N"/>
    <property type="match status" value="1"/>
</dbReference>
<keyword evidence="6" id="KW-1185">Reference proteome</keyword>
<reference evidence="5 6" key="1">
    <citation type="submission" date="2020-04" db="EMBL/GenBank/DDBJ databases">
        <title>Plant Genome Project.</title>
        <authorList>
            <person name="Zhang R.-G."/>
        </authorList>
    </citation>
    <scope>NUCLEOTIDE SEQUENCE [LARGE SCALE GENOMIC DNA]</scope>
    <source>
        <strain evidence="5">YNK0</strain>
        <tissue evidence="5">Leaf</tissue>
    </source>
</reference>
<dbReference type="PROSITE" id="PS51471">
    <property type="entry name" value="FE2OG_OXY"/>
    <property type="match status" value="1"/>
</dbReference>
<accession>A0A834ZSB3</accession>
<dbReference type="GO" id="GO:0016491">
    <property type="term" value="F:oxidoreductase activity"/>
    <property type="evidence" value="ECO:0007669"/>
    <property type="project" value="UniProtKB-KW"/>
</dbReference>
<sequence>MASNFDSIPIIDVSPLLSNPEGINMDDPIVFQVLEMLHAACKNVGFFYVKGHGISDTLVRGVREVSRNFFNLPLEEKMKIKLSSTTGYRGYTKLLDNKTQGKQDMHESIDAYKEFTPGAYGPIGENFEGPNLWPAYPQELKQMMEEYGVALEKLSKMITRGIVLALGGSPDIFEGDRAGDSFWLMRSIGYPGSGGAAHPSAIGCEAHTDYGLLILVNQDDNVTALEVQNRSGEWIPAVPIPGTFVCNIGDMLKIWSNGMYEPTVHRVINNSSEFRVSIPFFYEPNFNAVVEPLEFYKQKTGGGVAKFNKVVYAEYLINKVRNNFVHE</sequence>
<dbReference type="InterPro" id="IPR005123">
    <property type="entry name" value="Oxoglu/Fe-dep_dioxygenase_dom"/>
</dbReference>
<dbReference type="PANTHER" id="PTHR47990">
    <property type="entry name" value="2-OXOGLUTARATE (2OG) AND FE(II)-DEPENDENT OXYGENASE SUPERFAMILY PROTEIN-RELATED"/>
    <property type="match status" value="1"/>
</dbReference>
<protein>
    <recommendedName>
        <fullName evidence="4">Fe2OG dioxygenase domain-containing protein</fullName>
    </recommendedName>
</protein>
<feature type="domain" description="Fe2OG dioxygenase" evidence="4">
    <location>
        <begin position="180"/>
        <end position="284"/>
    </location>
</feature>
<dbReference type="Proteomes" id="UP000655225">
    <property type="component" value="Unassembled WGS sequence"/>
</dbReference>
<name>A0A834ZSB3_TETSI</name>
<evidence type="ECO:0000256" key="3">
    <source>
        <dbReference type="RuleBase" id="RU003682"/>
    </source>
</evidence>
<comment type="similarity">
    <text evidence="3">Belongs to the iron/ascorbate-dependent oxidoreductase family.</text>
</comment>
<organism evidence="5 6">
    <name type="scientific">Tetracentron sinense</name>
    <name type="common">Spur-leaf</name>
    <dbReference type="NCBI Taxonomy" id="13715"/>
    <lineage>
        <taxon>Eukaryota</taxon>
        <taxon>Viridiplantae</taxon>
        <taxon>Streptophyta</taxon>
        <taxon>Embryophyta</taxon>
        <taxon>Tracheophyta</taxon>
        <taxon>Spermatophyta</taxon>
        <taxon>Magnoliopsida</taxon>
        <taxon>Trochodendrales</taxon>
        <taxon>Trochodendraceae</taxon>
        <taxon>Tetracentron</taxon>
    </lineage>
</organism>
<dbReference type="Pfam" id="PF03171">
    <property type="entry name" value="2OG-FeII_Oxy"/>
    <property type="match status" value="1"/>
</dbReference>
<dbReference type="InterPro" id="IPR050231">
    <property type="entry name" value="Iron_ascorbate_oxido_reductase"/>
</dbReference>
<dbReference type="PRINTS" id="PR00682">
    <property type="entry name" value="IPNSYNTHASE"/>
</dbReference>
<evidence type="ECO:0000256" key="2">
    <source>
        <dbReference type="ARBA" id="ARBA00023004"/>
    </source>
</evidence>
<dbReference type="Gene3D" id="2.60.120.330">
    <property type="entry name" value="B-lactam Antibiotic, Isopenicillin N Synthase, Chain"/>
    <property type="match status" value="1"/>
</dbReference>
<evidence type="ECO:0000313" key="6">
    <source>
        <dbReference type="Proteomes" id="UP000655225"/>
    </source>
</evidence>
<keyword evidence="3" id="KW-0560">Oxidoreductase</keyword>
<dbReference type="InterPro" id="IPR044861">
    <property type="entry name" value="IPNS-like_FE2OG_OXY"/>
</dbReference>
<dbReference type="EMBL" id="JABCRI010000004">
    <property type="protein sequence ID" value="KAF8407632.1"/>
    <property type="molecule type" value="Genomic_DNA"/>
</dbReference>
<dbReference type="GO" id="GO:0046872">
    <property type="term" value="F:metal ion binding"/>
    <property type="evidence" value="ECO:0007669"/>
    <property type="project" value="UniProtKB-KW"/>
</dbReference>
<evidence type="ECO:0000259" key="4">
    <source>
        <dbReference type="PROSITE" id="PS51471"/>
    </source>
</evidence>
<proteinExistence type="inferred from homology"/>
<dbReference type="AlphaFoldDB" id="A0A834ZSB3"/>
<dbReference type="InterPro" id="IPR026992">
    <property type="entry name" value="DIOX_N"/>
</dbReference>